<dbReference type="InterPro" id="IPR036116">
    <property type="entry name" value="FN3_sf"/>
</dbReference>
<feature type="domain" description="Fibronectin type-III" evidence="1">
    <location>
        <begin position="1"/>
        <end position="96"/>
    </location>
</feature>
<feature type="non-terminal residue" evidence="2">
    <location>
        <position position="1"/>
    </location>
</feature>
<evidence type="ECO:0000313" key="2">
    <source>
        <dbReference type="EMBL" id="VDI59680.1"/>
    </source>
</evidence>
<dbReference type="CDD" id="cd00063">
    <property type="entry name" value="FN3"/>
    <property type="match status" value="1"/>
</dbReference>
<evidence type="ECO:0000259" key="1">
    <source>
        <dbReference type="PROSITE" id="PS50853"/>
    </source>
</evidence>
<evidence type="ECO:0000313" key="3">
    <source>
        <dbReference type="Proteomes" id="UP000596742"/>
    </source>
</evidence>
<organism evidence="2 3">
    <name type="scientific">Mytilus galloprovincialis</name>
    <name type="common">Mediterranean mussel</name>
    <dbReference type="NCBI Taxonomy" id="29158"/>
    <lineage>
        <taxon>Eukaryota</taxon>
        <taxon>Metazoa</taxon>
        <taxon>Spiralia</taxon>
        <taxon>Lophotrochozoa</taxon>
        <taxon>Mollusca</taxon>
        <taxon>Bivalvia</taxon>
        <taxon>Autobranchia</taxon>
        <taxon>Pteriomorphia</taxon>
        <taxon>Mytilida</taxon>
        <taxon>Mytiloidea</taxon>
        <taxon>Mytilidae</taxon>
        <taxon>Mytilinae</taxon>
        <taxon>Mytilus</taxon>
    </lineage>
</organism>
<name>A0A8B6G6Z8_MYTGA</name>
<dbReference type="Proteomes" id="UP000596742">
    <property type="component" value="Unassembled WGS sequence"/>
</dbReference>
<proteinExistence type="predicted"/>
<dbReference type="OrthoDB" id="6200342at2759"/>
<reference evidence="2" key="1">
    <citation type="submission" date="2018-11" db="EMBL/GenBank/DDBJ databases">
        <authorList>
            <person name="Alioto T."/>
            <person name="Alioto T."/>
        </authorList>
    </citation>
    <scope>NUCLEOTIDE SEQUENCE</scope>
</reference>
<protein>
    <recommendedName>
        <fullName evidence="1">Fibronectin type-III domain-containing protein</fullName>
    </recommendedName>
</protein>
<dbReference type="PROSITE" id="PS50853">
    <property type="entry name" value="FN3"/>
    <property type="match status" value="1"/>
</dbReference>
<dbReference type="Gene3D" id="2.60.40.10">
    <property type="entry name" value="Immunoglobulins"/>
    <property type="match status" value="1"/>
</dbReference>
<dbReference type="InterPro" id="IPR003961">
    <property type="entry name" value="FN3_dom"/>
</dbReference>
<dbReference type="InterPro" id="IPR013783">
    <property type="entry name" value="Ig-like_fold"/>
</dbReference>
<keyword evidence="3" id="KW-1185">Reference proteome</keyword>
<sequence length="96" mass="11442">PQDFDIVQWTDSSITFKWIINNQLLLFEIRYRRQGSSHWNIVIISTEDISADNDGHLVYKLQNLLPETYYELKMCSIDGHAKSQYTIYRTQRTRSL</sequence>
<comment type="caution">
    <text evidence="2">The sequence shown here is derived from an EMBL/GenBank/DDBJ whole genome shotgun (WGS) entry which is preliminary data.</text>
</comment>
<dbReference type="SUPFAM" id="SSF49265">
    <property type="entry name" value="Fibronectin type III"/>
    <property type="match status" value="1"/>
</dbReference>
<gene>
    <name evidence="2" type="ORF">MGAL_10B030338</name>
</gene>
<accession>A0A8B6G6Z8</accession>
<feature type="non-terminal residue" evidence="2">
    <location>
        <position position="96"/>
    </location>
</feature>
<dbReference type="Pfam" id="PF00041">
    <property type="entry name" value="fn3"/>
    <property type="match status" value="1"/>
</dbReference>
<dbReference type="AlphaFoldDB" id="A0A8B6G6Z8"/>
<dbReference type="EMBL" id="UYJE01007973">
    <property type="protein sequence ID" value="VDI59680.1"/>
    <property type="molecule type" value="Genomic_DNA"/>
</dbReference>